<accession>A0A7W2FNW1</accession>
<dbReference type="InterPro" id="IPR010791">
    <property type="entry name" value="AttH_dom"/>
</dbReference>
<dbReference type="SUPFAM" id="SSF159245">
    <property type="entry name" value="AttH-like"/>
    <property type="match status" value="1"/>
</dbReference>
<evidence type="ECO:0000313" key="2">
    <source>
        <dbReference type="EMBL" id="MBA5761561.1"/>
    </source>
</evidence>
<proteinExistence type="predicted"/>
<name>A0A7W2FNW1_9VIBR</name>
<evidence type="ECO:0000259" key="1">
    <source>
        <dbReference type="Pfam" id="PF07143"/>
    </source>
</evidence>
<sequence length="374" mass="42082">MKRVIIAKLLTVASLVVVLIAAAILYKNYTQREATVNHHHGQKIDLLRNANTEQFESVTSETSVVIPQDFSLHKQYQHGWWHFFANVKDKQGKHYGIQWSYFRISNDDQDRLGWQNSQLYVSHIVVSSDTRVWKEQRLARGGIGQAGIENSPFKVWIDNWSWNSLGQTPFPGELLVATDKIQLNLSSVASGPFVLPGEKGYVARNENTALASHHLTAPFIDVSGELSIDGGDSLTIDGKAWMSKEWGSGLQTSGQKGWDWFVFHLDHETTLSIHRYRYQDAHKHIVATLSTSSGHVISLEEDEISVIPLQSTLLPGQKSVPLSWVINIPKYEISLTTQVLNANMWLPFILPYWEGPISTTGSHTGFGFMQLVGY</sequence>
<organism evidence="2 3">
    <name type="scientific">Vibrio marinisediminis</name>
    <dbReference type="NCBI Taxonomy" id="2758441"/>
    <lineage>
        <taxon>Bacteria</taxon>
        <taxon>Pseudomonadati</taxon>
        <taxon>Pseudomonadota</taxon>
        <taxon>Gammaproteobacteria</taxon>
        <taxon>Vibrionales</taxon>
        <taxon>Vibrionaceae</taxon>
        <taxon>Vibrio</taxon>
    </lineage>
</organism>
<feature type="domain" description="AttH" evidence="1">
    <location>
        <begin position="80"/>
        <end position="248"/>
    </location>
</feature>
<dbReference type="PANTHER" id="PTHR38591:SF1">
    <property type="entry name" value="BLL1000 PROTEIN"/>
    <property type="match status" value="1"/>
</dbReference>
<reference evidence="2 3" key="1">
    <citation type="submission" date="2020-07" db="EMBL/GenBank/DDBJ databases">
        <title>Vibrio marinisediminis sp. nov., isolated from marine sediment.</title>
        <authorList>
            <person name="Ji X."/>
        </authorList>
    </citation>
    <scope>NUCLEOTIDE SEQUENCE [LARGE SCALE GENOMIC DNA]</scope>
    <source>
        <strain evidence="2 3">404</strain>
    </source>
</reference>
<protein>
    <submittedName>
        <fullName evidence="2">Carotenoid 1,2-hydratase</fullName>
    </submittedName>
</protein>
<keyword evidence="3" id="KW-1185">Reference proteome</keyword>
<dbReference type="Proteomes" id="UP000571701">
    <property type="component" value="Unassembled WGS sequence"/>
</dbReference>
<dbReference type="Pfam" id="PF17186">
    <property type="entry name" value="Lipocalin_9"/>
    <property type="match status" value="1"/>
</dbReference>
<dbReference type="AlphaFoldDB" id="A0A7W2FNW1"/>
<dbReference type="Pfam" id="PF07143">
    <property type="entry name" value="CrtC"/>
    <property type="match status" value="1"/>
</dbReference>
<comment type="caution">
    <text evidence="2">The sequence shown here is derived from an EMBL/GenBank/DDBJ whole genome shotgun (WGS) entry which is preliminary data.</text>
</comment>
<dbReference type="RefSeq" id="WP_182106981.1">
    <property type="nucleotide sequence ID" value="NZ_JACFYF010000002.1"/>
</dbReference>
<dbReference type="Gene3D" id="2.40.370.10">
    <property type="entry name" value="AttH-like domain"/>
    <property type="match status" value="2"/>
</dbReference>
<gene>
    <name evidence="2" type="ORF">H2O73_04310</name>
</gene>
<dbReference type="EMBL" id="JACFYF010000002">
    <property type="protein sequence ID" value="MBA5761561.1"/>
    <property type="molecule type" value="Genomic_DNA"/>
</dbReference>
<evidence type="ECO:0000313" key="3">
    <source>
        <dbReference type="Proteomes" id="UP000571701"/>
    </source>
</evidence>
<dbReference type="InterPro" id="IPR023374">
    <property type="entry name" value="AttH-like_dom_sf"/>
</dbReference>
<dbReference type="PANTHER" id="PTHR38591">
    <property type="entry name" value="HYDROLASE"/>
    <property type="match status" value="1"/>
</dbReference>